<keyword evidence="2" id="KW-1133">Transmembrane helix</keyword>
<dbReference type="PANTHER" id="PTHR15907">
    <property type="entry name" value="DUF614 FAMILY PROTEIN-RELATED"/>
    <property type="match status" value="1"/>
</dbReference>
<dbReference type="GeneID" id="25322268"/>
<feature type="region of interest" description="Disordered" evidence="1">
    <location>
        <begin position="247"/>
        <end position="273"/>
    </location>
</feature>
<evidence type="ECO:0000256" key="2">
    <source>
        <dbReference type="SAM" id="Phobius"/>
    </source>
</evidence>
<dbReference type="NCBIfam" id="TIGR01571">
    <property type="entry name" value="A_thal_Cys_rich"/>
    <property type="match status" value="1"/>
</dbReference>
<dbReference type="Proteomes" id="UP000054342">
    <property type="component" value="Unassembled WGS sequence"/>
</dbReference>
<dbReference type="AlphaFoldDB" id="A0A0D2FIZ0"/>
<feature type="transmembrane region" description="Helical" evidence="2">
    <location>
        <begin position="174"/>
        <end position="200"/>
    </location>
</feature>
<dbReference type="HOGENOM" id="CLU_050253_0_0_1"/>
<dbReference type="Pfam" id="PF04749">
    <property type="entry name" value="PLAC8"/>
    <property type="match status" value="1"/>
</dbReference>
<evidence type="ECO:0000256" key="1">
    <source>
        <dbReference type="SAM" id="MobiDB-lite"/>
    </source>
</evidence>
<dbReference type="OrthoDB" id="1045822at2759"/>
<feature type="region of interest" description="Disordered" evidence="1">
    <location>
        <begin position="1"/>
        <end position="94"/>
    </location>
</feature>
<protein>
    <submittedName>
        <fullName evidence="3">Uncharacterized protein</fullName>
    </submittedName>
</protein>
<dbReference type="EMBL" id="KN847317">
    <property type="protein sequence ID" value="KIW60119.1"/>
    <property type="molecule type" value="Genomic_DNA"/>
</dbReference>
<accession>A0A0D2FIZ0</accession>
<feature type="compositionally biased region" description="Low complexity" evidence="1">
    <location>
        <begin position="14"/>
        <end position="43"/>
    </location>
</feature>
<evidence type="ECO:0000313" key="4">
    <source>
        <dbReference type="Proteomes" id="UP000054342"/>
    </source>
</evidence>
<evidence type="ECO:0000313" key="3">
    <source>
        <dbReference type="EMBL" id="KIW60119.1"/>
    </source>
</evidence>
<gene>
    <name evidence="3" type="ORF">PV05_00360</name>
</gene>
<dbReference type="InterPro" id="IPR006461">
    <property type="entry name" value="PLAC_motif_containing"/>
</dbReference>
<sequence>MAPQGNEPAGYTYQVQNPMGVQQQQVQDPRYPSAYPAQQAPVQVPTPPAQSPPSQEQYPLPQPPEPVKQPSSDNKPAVAIAPDANPLTPNAPRVPQRASTNMAIVPPPPDPSHFSIGIYTPSPQALKGGSWQHGLCSCADPSTCLTGLFCPCIVYGRTQYRLALRGERKDPTNMLGYAAVNGSCIAFAALCGVNGFLAAIQRSRIRKTYNMSTEAGNVPGDCVKGLCCCCCVVAQDEKEVRFREEQARKPVASGTNQEGYVAPTGMTFNPPPR</sequence>
<keyword evidence="2" id="KW-0812">Transmembrane</keyword>
<keyword evidence="2" id="KW-0472">Membrane</keyword>
<keyword evidence="4" id="KW-1185">Reference proteome</keyword>
<reference evidence="3 4" key="1">
    <citation type="submission" date="2015-01" db="EMBL/GenBank/DDBJ databases">
        <title>The Genome Sequence of Exophiala xenobiotica CBS118157.</title>
        <authorList>
            <consortium name="The Broad Institute Genomics Platform"/>
            <person name="Cuomo C."/>
            <person name="de Hoog S."/>
            <person name="Gorbushina A."/>
            <person name="Stielow B."/>
            <person name="Teixiera M."/>
            <person name="Abouelleil A."/>
            <person name="Chapman S.B."/>
            <person name="Priest M."/>
            <person name="Young S.K."/>
            <person name="Wortman J."/>
            <person name="Nusbaum C."/>
            <person name="Birren B."/>
        </authorList>
    </citation>
    <scope>NUCLEOTIDE SEQUENCE [LARGE SCALE GENOMIC DNA]</scope>
    <source>
        <strain evidence="3 4">CBS 118157</strain>
    </source>
</reference>
<proteinExistence type="predicted"/>
<dbReference type="STRING" id="348802.A0A0D2FIZ0"/>
<name>A0A0D2FIZ0_9EURO</name>
<dbReference type="RefSeq" id="XP_013320703.1">
    <property type="nucleotide sequence ID" value="XM_013465249.1"/>
</dbReference>
<organism evidence="3 4">
    <name type="scientific">Exophiala xenobiotica</name>
    <dbReference type="NCBI Taxonomy" id="348802"/>
    <lineage>
        <taxon>Eukaryota</taxon>
        <taxon>Fungi</taxon>
        <taxon>Dikarya</taxon>
        <taxon>Ascomycota</taxon>
        <taxon>Pezizomycotina</taxon>
        <taxon>Eurotiomycetes</taxon>
        <taxon>Chaetothyriomycetidae</taxon>
        <taxon>Chaetothyriales</taxon>
        <taxon>Herpotrichiellaceae</taxon>
        <taxon>Exophiala</taxon>
    </lineage>
</organism>